<accession>Q0VTB2</accession>
<protein>
    <recommendedName>
        <fullName evidence="4">Lipoprotein</fullName>
    </recommendedName>
</protein>
<evidence type="ECO:0000313" key="2">
    <source>
        <dbReference type="EMBL" id="CAL15608.1"/>
    </source>
</evidence>
<keyword evidence="1" id="KW-0732">Signal</keyword>
<dbReference type="eggNOG" id="ENOG5031JFP">
    <property type="taxonomic scope" value="Bacteria"/>
</dbReference>
<reference evidence="2 3" key="1">
    <citation type="journal article" date="2006" name="Nat. Biotechnol.">
        <title>Genome sequence of the ubiquitous hydrocarbon-degrading marine bacterium Alcanivorax borkumensis.</title>
        <authorList>
            <person name="Schneiker S."/>
            <person name="Martins dos Santos V.A.P."/>
            <person name="Bartels D."/>
            <person name="Bekel T."/>
            <person name="Brecht M."/>
            <person name="Buhrmester J."/>
            <person name="Chernikova T.N."/>
            <person name="Denaro R."/>
            <person name="Ferrer M."/>
            <person name="Gertler C."/>
            <person name="Goesmann A."/>
            <person name="Golyshina O.V."/>
            <person name="Kaminski F."/>
            <person name="Khachane A.N."/>
            <person name="Lang S."/>
            <person name="Linke B."/>
            <person name="McHardy A.C."/>
            <person name="Meyer F."/>
            <person name="Nechitaylo T."/>
            <person name="Puehler A."/>
            <person name="Regenhardt D."/>
            <person name="Rupp O."/>
            <person name="Sabirova J.S."/>
            <person name="Selbitschka W."/>
            <person name="Yakimov M.M."/>
            <person name="Timmis K.N."/>
            <person name="Vorhoelter F.-J."/>
            <person name="Weidner S."/>
            <person name="Kaiser O."/>
            <person name="Golyshin P.N."/>
        </authorList>
    </citation>
    <scope>NUCLEOTIDE SEQUENCE [LARGE SCALE GENOMIC DNA]</scope>
    <source>
        <strain evidence="3">ATCC 700651 / DSM 11573 / NCIMB 13689 / SK2</strain>
    </source>
</reference>
<feature type="signal peptide" evidence="1">
    <location>
        <begin position="1"/>
        <end position="23"/>
    </location>
</feature>
<evidence type="ECO:0008006" key="4">
    <source>
        <dbReference type="Google" id="ProtNLM"/>
    </source>
</evidence>
<name>Q0VTB2_ALCBS</name>
<sequence>MLQGRYMLMAQRIFAFCSLLLLAACATTTETNSTWQTKTDEPRPSFAHLYVLVLSENPVASAAVEQQVKKSLTKRKVETTLGSTTLPATNRQAADFRSKVEQAVKDSDADGVMVVTLLKSQERDEYMPPTVDYLPMASAPMYLGYGPYVSYSHRALYQPGYYQSATDYYLQTQLYSVKTAKPVWQAQSRSMSPYSLKSGAEGYAKSVVSKLDRDGALKR</sequence>
<evidence type="ECO:0000313" key="3">
    <source>
        <dbReference type="Proteomes" id="UP000008871"/>
    </source>
</evidence>
<gene>
    <name evidence="2" type="ordered locus">ABO_0160</name>
</gene>
<dbReference type="AlphaFoldDB" id="Q0VTB2"/>
<feature type="chain" id="PRO_5004179005" description="Lipoprotein" evidence="1">
    <location>
        <begin position="24"/>
        <end position="219"/>
    </location>
</feature>
<dbReference type="KEGG" id="abo:ABO_0160"/>
<dbReference type="STRING" id="393595.ABO_0160"/>
<dbReference type="EMBL" id="AM286690">
    <property type="protein sequence ID" value="CAL15608.1"/>
    <property type="molecule type" value="Genomic_DNA"/>
</dbReference>
<dbReference type="HOGENOM" id="CLU_088267_0_0_6"/>
<keyword evidence="3" id="KW-1185">Reference proteome</keyword>
<organism evidence="2 3">
    <name type="scientific">Alcanivorax borkumensis (strain ATCC 700651 / DSM 11573 / NCIMB 13689 / SK2)</name>
    <dbReference type="NCBI Taxonomy" id="393595"/>
    <lineage>
        <taxon>Bacteria</taxon>
        <taxon>Pseudomonadati</taxon>
        <taxon>Pseudomonadota</taxon>
        <taxon>Gammaproteobacteria</taxon>
        <taxon>Oceanospirillales</taxon>
        <taxon>Alcanivoracaceae</taxon>
        <taxon>Alcanivorax</taxon>
    </lineage>
</organism>
<evidence type="ECO:0000256" key="1">
    <source>
        <dbReference type="SAM" id="SignalP"/>
    </source>
</evidence>
<dbReference type="Proteomes" id="UP000008871">
    <property type="component" value="Chromosome"/>
</dbReference>
<dbReference type="PROSITE" id="PS51257">
    <property type="entry name" value="PROKAR_LIPOPROTEIN"/>
    <property type="match status" value="1"/>
</dbReference>
<proteinExistence type="predicted"/>